<evidence type="ECO:0000313" key="2">
    <source>
        <dbReference type="Proteomes" id="UP001594288"/>
    </source>
</evidence>
<comment type="caution">
    <text evidence="1">The sequence shown here is derived from an EMBL/GenBank/DDBJ whole genome shotgun (WGS) entry which is preliminary data.</text>
</comment>
<dbReference type="Proteomes" id="UP001594288">
    <property type="component" value="Unassembled WGS sequence"/>
</dbReference>
<reference evidence="1 2" key="1">
    <citation type="submission" date="2024-09" db="EMBL/GenBank/DDBJ databases">
        <authorList>
            <person name="D'Angelo T."/>
        </authorList>
    </citation>
    <scope>NUCLEOTIDE SEQUENCE [LARGE SCALE GENOMIC DNA]</scope>
    <source>
        <strain evidence="1">SAG AM-311-F02</strain>
    </source>
</reference>
<evidence type="ECO:0000313" key="1">
    <source>
        <dbReference type="EMBL" id="MFC1799656.1"/>
    </source>
</evidence>
<gene>
    <name evidence="1" type="ORF">ACFL2Z_01935</name>
</gene>
<sequence>MDKDDCQGQDRARLEHCPECDSVEMRNNLYFCPGQRVRVYVQCASCGEFVARYTLKGYTSNKSYESVLSRLRDTRLSSGKRTLRIVEGFEDSVAEEYSHVLDLVKTREDDRRIEEIIESEYPDGLK</sequence>
<name>A0ABV6YNN0_UNCEI</name>
<dbReference type="EMBL" id="JBHPEI010000019">
    <property type="protein sequence ID" value="MFC1799656.1"/>
    <property type="molecule type" value="Genomic_DNA"/>
</dbReference>
<organism evidence="1 2">
    <name type="scientific">Eiseniibacteriota bacterium</name>
    <dbReference type="NCBI Taxonomy" id="2212470"/>
    <lineage>
        <taxon>Bacteria</taxon>
        <taxon>Candidatus Eiseniibacteriota</taxon>
    </lineage>
</organism>
<proteinExistence type="predicted"/>
<accession>A0ABV6YNN0</accession>
<protein>
    <submittedName>
        <fullName evidence="1">Uncharacterized protein</fullName>
    </submittedName>
</protein>
<keyword evidence="2" id="KW-1185">Reference proteome</keyword>